<dbReference type="Pfam" id="PF00497">
    <property type="entry name" value="SBP_bac_3"/>
    <property type="match status" value="1"/>
</dbReference>
<feature type="signal peptide" evidence="2">
    <location>
        <begin position="1"/>
        <end position="22"/>
    </location>
</feature>
<proteinExistence type="predicted"/>
<sequence length="292" mass="30292">MRSATAAAAALLLATVAGCSSAGNTTSPPAEVAAPAGLVDSGSLTYGTAATFPPFEFKGDGGKPTGFDIEMAQALAGYMGLKPEPMDVDFDGLIPALQGKRVDIINSAMYMTPQRQQQVDFIPYLVIGESMLVPKGNPKGITRIPDDLSGKTVAVTRGAIGETYMNEFNADLTKRGLPPMTIMALPSNQDALLAVRSGRADTFDTSTPGAAYTLAQTKGEFAIAGTFKVGTKIGIAVRKGDTNTANAIKAALDKFVASGKYQELLAKYDLPPEVNYFAGTAPQPSPTTGAGN</sequence>
<dbReference type="PANTHER" id="PTHR35936">
    <property type="entry name" value="MEMBRANE-BOUND LYTIC MUREIN TRANSGLYCOSYLASE F"/>
    <property type="match status" value="1"/>
</dbReference>
<dbReference type="Gene3D" id="3.40.190.10">
    <property type="entry name" value="Periplasmic binding protein-like II"/>
    <property type="match status" value="2"/>
</dbReference>
<evidence type="ECO:0000259" key="3">
    <source>
        <dbReference type="SMART" id="SM00062"/>
    </source>
</evidence>
<reference evidence="4 5" key="1">
    <citation type="submission" date="2020-08" db="EMBL/GenBank/DDBJ databases">
        <title>Sequencing the genomes of 1000 actinobacteria strains.</title>
        <authorList>
            <person name="Klenk H.-P."/>
        </authorList>
    </citation>
    <scope>NUCLEOTIDE SEQUENCE [LARGE SCALE GENOMIC DNA]</scope>
    <source>
        <strain evidence="4 5">DSM 45584</strain>
    </source>
</reference>
<dbReference type="SUPFAM" id="SSF53850">
    <property type="entry name" value="Periplasmic binding protein-like II"/>
    <property type="match status" value="1"/>
</dbReference>
<accession>A0A840QEM8</accession>
<protein>
    <submittedName>
        <fullName evidence="4">Polar amino acid transport system substrate-binding protein</fullName>
    </submittedName>
</protein>
<dbReference type="InterPro" id="IPR001638">
    <property type="entry name" value="Solute-binding_3/MltF_N"/>
</dbReference>
<keyword evidence="5" id="KW-1185">Reference proteome</keyword>
<dbReference type="SMART" id="SM00062">
    <property type="entry name" value="PBPb"/>
    <property type="match status" value="1"/>
</dbReference>
<evidence type="ECO:0000313" key="5">
    <source>
        <dbReference type="Proteomes" id="UP000584374"/>
    </source>
</evidence>
<evidence type="ECO:0000313" key="4">
    <source>
        <dbReference type="EMBL" id="MBB5158310.1"/>
    </source>
</evidence>
<dbReference type="EMBL" id="JACHIW010000002">
    <property type="protein sequence ID" value="MBB5158310.1"/>
    <property type="molecule type" value="Genomic_DNA"/>
</dbReference>
<organism evidence="4 5">
    <name type="scientific">Saccharopolyspora phatthalungensis</name>
    <dbReference type="NCBI Taxonomy" id="664693"/>
    <lineage>
        <taxon>Bacteria</taxon>
        <taxon>Bacillati</taxon>
        <taxon>Actinomycetota</taxon>
        <taxon>Actinomycetes</taxon>
        <taxon>Pseudonocardiales</taxon>
        <taxon>Pseudonocardiaceae</taxon>
        <taxon>Saccharopolyspora</taxon>
    </lineage>
</organism>
<name>A0A840QEM8_9PSEU</name>
<dbReference type="Proteomes" id="UP000584374">
    <property type="component" value="Unassembled WGS sequence"/>
</dbReference>
<feature type="domain" description="Solute-binding protein family 3/N-terminal" evidence="3">
    <location>
        <begin position="43"/>
        <end position="272"/>
    </location>
</feature>
<dbReference type="CDD" id="cd01004">
    <property type="entry name" value="PBP2_MidA_like"/>
    <property type="match status" value="1"/>
</dbReference>
<keyword evidence="1 2" id="KW-0732">Signal</keyword>
<dbReference type="AlphaFoldDB" id="A0A840QEM8"/>
<dbReference type="PROSITE" id="PS51257">
    <property type="entry name" value="PROKAR_LIPOPROTEIN"/>
    <property type="match status" value="1"/>
</dbReference>
<feature type="chain" id="PRO_5032359233" evidence="2">
    <location>
        <begin position="23"/>
        <end position="292"/>
    </location>
</feature>
<gene>
    <name evidence="4" type="ORF">BJ970_005909</name>
</gene>
<comment type="caution">
    <text evidence="4">The sequence shown here is derived from an EMBL/GenBank/DDBJ whole genome shotgun (WGS) entry which is preliminary data.</text>
</comment>
<evidence type="ECO:0000256" key="1">
    <source>
        <dbReference type="ARBA" id="ARBA00022729"/>
    </source>
</evidence>
<dbReference type="PANTHER" id="PTHR35936:SF17">
    <property type="entry name" value="ARGININE-BINDING EXTRACELLULAR PROTEIN ARTP"/>
    <property type="match status" value="1"/>
</dbReference>
<evidence type="ECO:0000256" key="2">
    <source>
        <dbReference type="SAM" id="SignalP"/>
    </source>
</evidence>